<evidence type="ECO:0000259" key="2">
    <source>
        <dbReference type="Pfam" id="PF13843"/>
    </source>
</evidence>
<feature type="compositionally biased region" description="Polar residues" evidence="1">
    <location>
        <begin position="72"/>
        <end position="84"/>
    </location>
</feature>
<organism evidence="3 4">
    <name type="scientific">Bombyx mori</name>
    <name type="common">Silk moth</name>
    <dbReference type="NCBI Taxonomy" id="7091"/>
    <lineage>
        <taxon>Eukaryota</taxon>
        <taxon>Metazoa</taxon>
        <taxon>Ecdysozoa</taxon>
        <taxon>Arthropoda</taxon>
        <taxon>Hexapoda</taxon>
        <taxon>Insecta</taxon>
        <taxon>Pterygota</taxon>
        <taxon>Neoptera</taxon>
        <taxon>Endopterygota</taxon>
        <taxon>Lepidoptera</taxon>
        <taxon>Glossata</taxon>
        <taxon>Ditrysia</taxon>
        <taxon>Bombycoidea</taxon>
        <taxon>Bombycidae</taxon>
        <taxon>Bombycinae</taxon>
        <taxon>Bombyx</taxon>
    </lineage>
</organism>
<protein>
    <recommendedName>
        <fullName evidence="2">PiggyBac transposable element-derived protein domain-containing protein</fullName>
    </recommendedName>
</protein>
<dbReference type="InterPro" id="IPR029526">
    <property type="entry name" value="PGBD"/>
</dbReference>
<dbReference type="AlphaFoldDB" id="A0A8R2R8R1"/>
<name>A0A8R2R8R1_BOMMO</name>
<keyword evidence="4" id="KW-1185">Reference proteome</keyword>
<dbReference type="PANTHER" id="PTHR46599">
    <property type="entry name" value="PIGGYBAC TRANSPOSABLE ELEMENT-DERIVED PROTEIN 4"/>
    <property type="match status" value="1"/>
</dbReference>
<dbReference type="RefSeq" id="XP_037875466.1">
    <property type="nucleotide sequence ID" value="XM_038019538.2"/>
</dbReference>
<feature type="compositionally biased region" description="Acidic residues" evidence="1">
    <location>
        <begin position="128"/>
        <end position="139"/>
    </location>
</feature>
<dbReference type="GeneID" id="105842863"/>
<feature type="region of interest" description="Disordered" evidence="1">
    <location>
        <begin position="1"/>
        <end position="141"/>
    </location>
</feature>
<reference evidence="4" key="1">
    <citation type="journal article" date="2008" name="Insect Biochem. Mol. Biol.">
        <title>The genome of a lepidopteran model insect, the silkworm Bombyx mori.</title>
        <authorList>
            <consortium name="International Silkworm Genome Consortium"/>
        </authorList>
    </citation>
    <scope>NUCLEOTIDE SEQUENCE [LARGE SCALE GENOMIC DNA]</scope>
    <source>
        <strain evidence="4">p50T</strain>
    </source>
</reference>
<sequence>MEQNVCGSSSGASTPKTKRRVKNPRYSNSSPRKRRNQNVYGSSSGASTPKTKRRVKNPRNSDSSPRKRRNQNVECGSSSGASTPKTKRHMQSPRKSDSTPRKRRNLNSSFSDSPRCDSKITTIPNYGSEDDSDKEEEEVTPPFVVPRVARMFMDEEDVEVEETCDNVTLEWLPQSPQPSNCVSTAASPTPILPSPIEPSNKFQFEWRAISMPQIEPHLRREPFSQISGPTVSFTKPYEAFISIWDNEIMEVIVRETNIYALQVTTAMLENGNLYPHSRITHWRDTNVNELYVYFAMVLAMGMVIKNRIDEYWNSSRDIFSTPGFSTEMSYDRFVLLSKCLHFNNNKNLNSAMLTGSQAKLFKIKPIIDHLNCKFSKLYNLSQNVALDESLTMWKGWLDINQFIPNKAATVGIKTYEVCESQTGYLWRFEVHAGQDTLALQEDDPVSGGVPALVLRLLNGLEHKGHTIWMDNYYNSPSLARELKVRGFDCVGTLRTNRKFVPSEFQKITKNDMIVGQVLGCTSGDVDIMVWRDRNRVALISTYHGLVTTRCGDTFKPTVVQDYNANMGGVDRKDQLLAMYPIERRKTTVWYKKFFRRLLNVSVLNSYILLKDKSLAHRNFRKALITELLAVHKKPKPTIISTKSQVHCPAPYPFVKSGKSDRLRRKCAVCPKRSNTYCKVCNVAMCIYTCYETYHTLH</sequence>
<evidence type="ECO:0000256" key="1">
    <source>
        <dbReference type="SAM" id="MobiDB-lite"/>
    </source>
</evidence>
<dbReference type="KEGG" id="bmor:105842863"/>
<dbReference type="Pfam" id="PF13843">
    <property type="entry name" value="DDE_Tnp_1_7"/>
    <property type="match status" value="1"/>
</dbReference>
<evidence type="ECO:0000313" key="3">
    <source>
        <dbReference type="EnsemblMetazoa" id="XP_037875466.1"/>
    </source>
</evidence>
<feature type="compositionally biased region" description="Polar residues" evidence="1">
    <location>
        <begin position="1"/>
        <end position="15"/>
    </location>
</feature>
<dbReference type="PANTHER" id="PTHR46599:SF3">
    <property type="entry name" value="PIGGYBAC TRANSPOSABLE ELEMENT-DERIVED PROTEIN 4"/>
    <property type="match status" value="1"/>
</dbReference>
<proteinExistence type="predicted"/>
<evidence type="ECO:0000313" key="4">
    <source>
        <dbReference type="Proteomes" id="UP000005204"/>
    </source>
</evidence>
<accession>A0A8R2R8R1</accession>
<feature type="domain" description="PiggyBac transposable element-derived protein" evidence="2">
    <location>
        <begin position="236"/>
        <end position="606"/>
    </location>
</feature>
<reference evidence="3" key="2">
    <citation type="submission" date="2022-06" db="UniProtKB">
        <authorList>
            <consortium name="EnsemblMetazoa"/>
        </authorList>
    </citation>
    <scope>IDENTIFICATION</scope>
    <source>
        <strain evidence="3">p50T (Dazao)</strain>
    </source>
</reference>
<dbReference type="EnsemblMetazoa" id="XM_038019538.1">
    <property type="protein sequence ID" value="XP_037875466.1"/>
    <property type="gene ID" value="LOC105842863"/>
</dbReference>
<dbReference type="Proteomes" id="UP000005204">
    <property type="component" value="Unassembled WGS sequence"/>
</dbReference>
<feature type="compositionally biased region" description="Polar residues" evidence="1">
    <location>
        <begin position="37"/>
        <end position="49"/>
    </location>
</feature>